<dbReference type="SUPFAM" id="SSF82657">
    <property type="entry name" value="BolA-like"/>
    <property type="match status" value="1"/>
</dbReference>
<dbReference type="Gene3D" id="3.30.300.90">
    <property type="entry name" value="BolA-like"/>
    <property type="match status" value="1"/>
</dbReference>
<dbReference type="Proteomes" id="UP001360560">
    <property type="component" value="Unassembled WGS sequence"/>
</dbReference>
<protein>
    <submittedName>
        <fullName evidence="2">Bol1 protein</fullName>
    </submittedName>
</protein>
<gene>
    <name evidence="2" type="ORF">DASC09_027540</name>
</gene>
<dbReference type="InterPro" id="IPR036065">
    <property type="entry name" value="BolA-like_sf"/>
</dbReference>
<evidence type="ECO:0000313" key="2">
    <source>
        <dbReference type="EMBL" id="GMM35429.1"/>
    </source>
</evidence>
<dbReference type="GeneID" id="90073408"/>
<dbReference type="RefSeq" id="XP_064852429.1">
    <property type="nucleotide sequence ID" value="XM_064996357.1"/>
</dbReference>
<organism evidence="2 3">
    <name type="scientific">Saccharomycopsis crataegensis</name>
    <dbReference type="NCBI Taxonomy" id="43959"/>
    <lineage>
        <taxon>Eukaryota</taxon>
        <taxon>Fungi</taxon>
        <taxon>Dikarya</taxon>
        <taxon>Ascomycota</taxon>
        <taxon>Saccharomycotina</taxon>
        <taxon>Saccharomycetes</taxon>
        <taxon>Saccharomycopsidaceae</taxon>
        <taxon>Saccharomycopsis</taxon>
    </lineage>
</organism>
<comment type="similarity">
    <text evidence="1">Belongs to the BolA/IbaG family.</text>
</comment>
<dbReference type="AlphaFoldDB" id="A0AAV5QLW5"/>
<proteinExistence type="inferred from homology"/>
<name>A0AAV5QLW5_9ASCO</name>
<sequence>MFAPKLLLKSPRLASFLKISKATMSTSSILSAKGITFSSETPGPIEISIAEKISEKLNPESLVIFNDSHKHAGHHGLRGASNTTESHFRLEVISGAFAPYKTQPNRHRLIYNILDDELKTKGVHALQLKTKTPEEIAKLQKTLG</sequence>
<reference evidence="2 3" key="1">
    <citation type="journal article" date="2023" name="Elife">
        <title>Identification of key yeast species and microbe-microbe interactions impacting larval growth of Drosophila in the wild.</title>
        <authorList>
            <person name="Mure A."/>
            <person name="Sugiura Y."/>
            <person name="Maeda R."/>
            <person name="Honda K."/>
            <person name="Sakurai N."/>
            <person name="Takahashi Y."/>
            <person name="Watada M."/>
            <person name="Katoh T."/>
            <person name="Gotoh A."/>
            <person name="Gotoh Y."/>
            <person name="Taniguchi I."/>
            <person name="Nakamura K."/>
            <person name="Hayashi T."/>
            <person name="Katayama T."/>
            <person name="Uemura T."/>
            <person name="Hattori Y."/>
        </authorList>
    </citation>
    <scope>NUCLEOTIDE SEQUENCE [LARGE SCALE GENOMIC DNA]</scope>
    <source>
        <strain evidence="2 3">SC-9</strain>
    </source>
</reference>
<dbReference type="EMBL" id="BTFZ01000006">
    <property type="protein sequence ID" value="GMM35429.1"/>
    <property type="molecule type" value="Genomic_DNA"/>
</dbReference>
<dbReference type="PANTHER" id="PTHR46230">
    <property type="match status" value="1"/>
</dbReference>
<keyword evidence="3" id="KW-1185">Reference proteome</keyword>
<evidence type="ECO:0000313" key="3">
    <source>
        <dbReference type="Proteomes" id="UP001360560"/>
    </source>
</evidence>
<evidence type="ECO:0000256" key="1">
    <source>
        <dbReference type="RuleBase" id="RU003860"/>
    </source>
</evidence>
<dbReference type="Pfam" id="PF01722">
    <property type="entry name" value="BolA"/>
    <property type="match status" value="1"/>
</dbReference>
<dbReference type="GO" id="GO:0044572">
    <property type="term" value="P:[4Fe-4S] cluster assembly"/>
    <property type="evidence" value="ECO:0007669"/>
    <property type="project" value="TreeGrafter"/>
</dbReference>
<dbReference type="PANTHER" id="PTHR46230:SF7">
    <property type="entry name" value="BOLA-LIKE PROTEIN 1"/>
    <property type="match status" value="1"/>
</dbReference>
<dbReference type="InterPro" id="IPR002634">
    <property type="entry name" value="BolA"/>
</dbReference>
<dbReference type="GO" id="GO:0005759">
    <property type="term" value="C:mitochondrial matrix"/>
    <property type="evidence" value="ECO:0007669"/>
    <property type="project" value="TreeGrafter"/>
</dbReference>
<comment type="caution">
    <text evidence="2">The sequence shown here is derived from an EMBL/GenBank/DDBJ whole genome shotgun (WGS) entry which is preliminary data.</text>
</comment>
<accession>A0AAV5QLW5</accession>